<feature type="region of interest" description="Disordered" evidence="1">
    <location>
        <begin position="90"/>
        <end position="118"/>
    </location>
</feature>
<name>A0A5J4TQF6_9EUKA</name>
<evidence type="ECO:0000313" key="3">
    <source>
        <dbReference type="Proteomes" id="UP000324800"/>
    </source>
</evidence>
<dbReference type="EMBL" id="SNRW01026902">
    <property type="protein sequence ID" value="KAA6360467.1"/>
    <property type="molecule type" value="Genomic_DNA"/>
</dbReference>
<evidence type="ECO:0000313" key="2">
    <source>
        <dbReference type="EMBL" id="KAA6360467.1"/>
    </source>
</evidence>
<evidence type="ECO:0000256" key="1">
    <source>
        <dbReference type="SAM" id="MobiDB-lite"/>
    </source>
</evidence>
<comment type="caution">
    <text evidence="2">The sequence shown here is derived from an EMBL/GenBank/DDBJ whole genome shotgun (WGS) entry which is preliminary data.</text>
</comment>
<dbReference type="AlphaFoldDB" id="A0A5J4TQF6"/>
<sequence length="118" mass="13524">MSKEIWGKRKAGIHILKENMDEKVMNLDEMKKNRPDVMLVNMLTWRNDKGGTRCIADMQKIRTHVGVALGMFHNSNDVAKSSIIVAAVKDQEHAQRSQSKHSRTQDLDLLPSHMSREE</sequence>
<gene>
    <name evidence="2" type="ORF">EZS28_044007</name>
</gene>
<accession>A0A5J4TQF6</accession>
<reference evidence="2 3" key="1">
    <citation type="submission" date="2019-03" db="EMBL/GenBank/DDBJ databases">
        <title>Single cell metagenomics reveals metabolic interactions within the superorganism composed of flagellate Streblomastix strix and complex community of Bacteroidetes bacteria on its surface.</title>
        <authorList>
            <person name="Treitli S.C."/>
            <person name="Kolisko M."/>
            <person name="Husnik F."/>
            <person name="Keeling P."/>
            <person name="Hampl V."/>
        </authorList>
    </citation>
    <scope>NUCLEOTIDE SEQUENCE [LARGE SCALE GENOMIC DNA]</scope>
    <source>
        <strain evidence="2">ST1C</strain>
    </source>
</reference>
<proteinExistence type="predicted"/>
<dbReference type="Proteomes" id="UP000324800">
    <property type="component" value="Unassembled WGS sequence"/>
</dbReference>
<dbReference type="OrthoDB" id="10265837at2759"/>
<organism evidence="2 3">
    <name type="scientific">Streblomastix strix</name>
    <dbReference type="NCBI Taxonomy" id="222440"/>
    <lineage>
        <taxon>Eukaryota</taxon>
        <taxon>Metamonada</taxon>
        <taxon>Preaxostyla</taxon>
        <taxon>Oxymonadida</taxon>
        <taxon>Streblomastigidae</taxon>
        <taxon>Streblomastix</taxon>
    </lineage>
</organism>
<protein>
    <submittedName>
        <fullName evidence="2">Uncharacterized protein</fullName>
    </submittedName>
</protein>